<evidence type="ECO:0000313" key="3">
    <source>
        <dbReference type="Proteomes" id="UP001233999"/>
    </source>
</evidence>
<dbReference type="AlphaFoldDB" id="A0AAD8E8L3"/>
<keyword evidence="1" id="KW-0812">Transmembrane</keyword>
<proteinExistence type="predicted"/>
<keyword evidence="1" id="KW-0472">Membrane</keyword>
<evidence type="ECO:0000313" key="2">
    <source>
        <dbReference type="EMBL" id="KAJ9580724.1"/>
    </source>
</evidence>
<feature type="non-terminal residue" evidence="2">
    <location>
        <position position="111"/>
    </location>
</feature>
<dbReference type="Proteomes" id="UP001233999">
    <property type="component" value="Unassembled WGS sequence"/>
</dbReference>
<sequence length="111" mass="11972">ISFCRVAAASMLHAVPKSLCPLPLSHKLQGRDLSGVGRLDLGAPVAEWPAPGCGTFIASIAWLTTCTTAVVLSLFFLTCSCHLFWLDIEDLLETVQLKQMPLPGCLYIVSK</sequence>
<reference evidence="2" key="2">
    <citation type="submission" date="2023-05" db="EMBL/GenBank/DDBJ databases">
        <authorList>
            <person name="Fouks B."/>
        </authorList>
    </citation>
    <scope>NUCLEOTIDE SEQUENCE</scope>
    <source>
        <strain evidence="2">Stay&amp;Tobe</strain>
        <tissue evidence="2">Testes</tissue>
    </source>
</reference>
<feature type="non-terminal residue" evidence="2">
    <location>
        <position position="1"/>
    </location>
</feature>
<keyword evidence="3" id="KW-1185">Reference proteome</keyword>
<gene>
    <name evidence="2" type="ORF">L9F63_024094</name>
</gene>
<feature type="transmembrane region" description="Helical" evidence="1">
    <location>
        <begin position="56"/>
        <end position="77"/>
    </location>
</feature>
<dbReference type="EMBL" id="JASPKZ010008183">
    <property type="protein sequence ID" value="KAJ9580724.1"/>
    <property type="molecule type" value="Genomic_DNA"/>
</dbReference>
<organism evidence="2 3">
    <name type="scientific">Diploptera punctata</name>
    <name type="common">Pacific beetle cockroach</name>
    <dbReference type="NCBI Taxonomy" id="6984"/>
    <lineage>
        <taxon>Eukaryota</taxon>
        <taxon>Metazoa</taxon>
        <taxon>Ecdysozoa</taxon>
        <taxon>Arthropoda</taxon>
        <taxon>Hexapoda</taxon>
        <taxon>Insecta</taxon>
        <taxon>Pterygota</taxon>
        <taxon>Neoptera</taxon>
        <taxon>Polyneoptera</taxon>
        <taxon>Dictyoptera</taxon>
        <taxon>Blattodea</taxon>
        <taxon>Blaberoidea</taxon>
        <taxon>Blaberidae</taxon>
        <taxon>Diplopterinae</taxon>
        <taxon>Diploptera</taxon>
    </lineage>
</organism>
<name>A0AAD8E8L3_DIPPU</name>
<evidence type="ECO:0000256" key="1">
    <source>
        <dbReference type="SAM" id="Phobius"/>
    </source>
</evidence>
<protein>
    <submittedName>
        <fullName evidence="2">Uncharacterized protein</fullName>
    </submittedName>
</protein>
<accession>A0AAD8E8L3</accession>
<comment type="caution">
    <text evidence="2">The sequence shown here is derived from an EMBL/GenBank/DDBJ whole genome shotgun (WGS) entry which is preliminary data.</text>
</comment>
<keyword evidence="1" id="KW-1133">Transmembrane helix</keyword>
<reference evidence="2" key="1">
    <citation type="journal article" date="2023" name="IScience">
        <title>Live-bearing cockroach genome reveals convergent evolutionary mechanisms linked to viviparity in insects and beyond.</title>
        <authorList>
            <person name="Fouks B."/>
            <person name="Harrison M.C."/>
            <person name="Mikhailova A.A."/>
            <person name="Marchal E."/>
            <person name="English S."/>
            <person name="Carruthers M."/>
            <person name="Jennings E.C."/>
            <person name="Chiamaka E.L."/>
            <person name="Frigard R.A."/>
            <person name="Pippel M."/>
            <person name="Attardo G.M."/>
            <person name="Benoit J.B."/>
            <person name="Bornberg-Bauer E."/>
            <person name="Tobe S.S."/>
        </authorList>
    </citation>
    <scope>NUCLEOTIDE SEQUENCE</scope>
    <source>
        <strain evidence="2">Stay&amp;Tobe</strain>
    </source>
</reference>